<sequence length="656" mass="71934">MATQDNDDDDDDIDINPFTMLLLTDQPQPNPHDDDDDDDVPNPNLNNSPIEKHHSPNQQHQLHYLPSLHSTVVIRQLPSQGLSFQLWPAATSLFSLLDLHRSHPSTSPLSPSLSSPSPRLRILELGSGTGLVGITAALTLSADVTVTDLPHVLPNLEFNARANSDVLARHGGSVEVAALCWGEVDQMEGLVGREYDLVLGSDVVYHDHLYDPLLRTLGFFLVKGRRTVFVMAHLRRWKKEAVFFKRARKMFDVEVIHRDGLLSIAIVTSGAGFLSVFSLNYVSLVVLRCLVGFGLGGGPAYSSWFLEFVPVPNRGTWMVIFSTFWTFGTVIEASLAWVNPSFLAASCCSSIKSLLLSLYFSFVPLFSLQQHYHAKIKLEVATCSIICTIFYGTSLLQSYTRVPRYLCTKGRITNAQKILEKIARENQKSLPSGVLVCDQSIGLDEEYAPSEDNSLLCPIGKKPNVLRAGFSALLVLFSSKLIRTTLSLWLLFFGNAFSYYGIVLLTSELSSGQKLPGVVLSAILVDRIGRKLSMVIMFALGCIFLLPLVFHQKEILTCLLFGVRMCIMGTITVANIYAPEIYPTSIRATGFGLVSAVGRIGGMICPLVAVGLVTGCHQTASILLFEAVMVVSGVSVMLLPLETNGRDLTDIVAVPE</sequence>
<dbReference type="Gene3D" id="1.20.1250.20">
    <property type="entry name" value="MFS general substrate transporter like domains"/>
    <property type="match status" value="1"/>
</dbReference>
<evidence type="ECO:0000313" key="11">
    <source>
        <dbReference type="Proteomes" id="UP000823749"/>
    </source>
</evidence>
<dbReference type="InterPro" id="IPR029063">
    <property type="entry name" value="SAM-dependent_MTases_sf"/>
</dbReference>
<evidence type="ECO:0000256" key="6">
    <source>
        <dbReference type="ARBA" id="ARBA00044504"/>
    </source>
</evidence>
<accession>A0AAV6J9I9</accession>
<reference evidence="10" key="1">
    <citation type="submission" date="2020-08" db="EMBL/GenBank/DDBJ databases">
        <title>Plant Genome Project.</title>
        <authorList>
            <person name="Zhang R.-G."/>
        </authorList>
    </citation>
    <scope>NUCLEOTIDE SEQUENCE</scope>
    <source>
        <strain evidence="10">WSP0</strain>
        <tissue evidence="10">Leaf</tissue>
    </source>
</reference>
<feature type="transmembrane region" description="Helical" evidence="8">
    <location>
        <begin position="486"/>
        <end position="505"/>
    </location>
</feature>
<proteinExistence type="inferred from homology"/>
<keyword evidence="3 8" id="KW-0812">Transmembrane</keyword>
<dbReference type="PANTHER" id="PTHR23511:SF44">
    <property type="entry name" value="MAJOR FACILITATOR, SUGAR TRANSPORTER, MAJOR FACILITATOR SUPERFAMILY"/>
    <property type="match status" value="1"/>
</dbReference>
<keyword evidence="5 8" id="KW-0472">Membrane</keyword>
<evidence type="ECO:0000256" key="3">
    <source>
        <dbReference type="ARBA" id="ARBA00022692"/>
    </source>
</evidence>
<feature type="transmembrane region" description="Helical" evidence="8">
    <location>
        <begin position="532"/>
        <end position="550"/>
    </location>
</feature>
<dbReference type="SUPFAM" id="SSF53335">
    <property type="entry name" value="S-adenosyl-L-methionine-dependent methyltransferases"/>
    <property type="match status" value="1"/>
</dbReference>
<evidence type="ECO:0000256" key="4">
    <source>
        <dbReference type="ARBA" id="ARBA00022989"/>
    </source>
</evidence>
<name>A0AAV6J9I9_9ERIC</name>
<dbReference type="Pfam" id="PF00083">
    <property type="entry name" value="Sugar_tr"/>
    <property type="match status" value="1"/>
</dbReference>
<evidence type="ECO:0000256" key="7">
    <source>
        <dbReference type="SAM" id="MobiDB-lite"/>
    </source>
</evidence>
<dbReference type="GO" id="GO:0022857">
    <property type="term" value="F:transmembrane transporter activity"/>
    <property type="evidence" value="ECO:0007669"/>
    <property type="project" value="InterPro"/>
</dbReference>
<evidence type="ECO:0000259" key="9">
    <source>
        <dbReference type="PROSITE" id="PS50850"/>
    </source>
</evidence>
<keyword evidence="2" id="KW-0813">Transport</keyword>
<feature type="transmembrane region" description="Helical" evidence="8">
    <location>
        <begin position="619"/>
        <end position="639"/>
    </location>
</feature>
<feature type="transmembrane region" description="Helical" evidence="8">
    <location>
        <begin position="285"/>
        <end position="306"/>
    </location>
</feature>
<comment type="similarity">
    <text evidence="6">Belongs to the major facilitator superfamily. Phosphate:H(+) symporter (TC 2.A.1.9) family.</text>
</comment>
<comment type="caution">
    <text evidence="10">The sequence shown here is derived from an EMBL/GenBank/DDBJ whole genome shotgun (WGS) entry which is preliminary data.</text>
</comment>
<dbReference type="InterPro" id="IPR020846">
    <property type="entry name" value="MFS_dom"/>
</dbReference>
<evidence type="ECO:0000313" key="10">
    <source>
        <dbReference type="EMBL" id="KAG5535880.1"/>
    </source>
</evidence>
<feature type="compositionally biased region" description="Acidic residues" evidence="7">
    <location>
        <begin position="1"/>
        <end position="14"/>
    </location>
</feature>
<feature type="transmembrane region" description="Helical" evidence="8">
    <location>
        <begin position="590"/>
        <end position="613"/>
    </location>
</feature>
<feature type="domain" description="Major facilitator superfamily (MFS) profile" evidence="9">
    <location>
        <begin position="188"/>
        <end position="644"/>
    </location>
</feature>
<dbReference type="InterPro" id="IPR005828">
    <property type="entry name" value="MFS_sugar_transport-like"/>
</dbReference>
<dbReference type="EMBL" id="JACTNZ010000008">
    <property type="protein sequence ID" value="KAG5535880.1"/>
    <property type="molecule type" value="Genomic_DNA"/>
</dbReference>
<dbReference type="Proteomes" id="UP000823749">
    <property type="component" value="Chromosome 8"/>
</dbReference>
<feature type="transmembrane region" description="Helical" evidence="8">
    <location>
        <begin position="556"/>
        <end position="578"/>
    </location>
</feature>
<evidence type="ECO:0000256" key="8">
    <source>
        <dbReference type="SAM" id="Phobius"/>
    </source>
</evidence>
<dbReference type="InterPro" id="IPR019410">
    <property type="entry name" value="Methyltransf_16"/>
</dbReference>
<evidence type="ECO:0000256" key="2">
    <source>
        <dbReference type="ARBA" id="ARBA00022448"/>
    </source>
</evidence>
<dbReference type="PROSITE" id="PS50850">
    <property type="entry name" value="MFS"/>
    <property type="match status" value="1"/>
</dbReference>
<feature type="transmembrane region" description="Helical" evidence="8">
    <location>
        <begin position="260"/>
        <end position="279"/>
    </location>
</feature>
<comment type="subcellular location">
    <subcellularLocation>
        <location evidence="1">Membrane</location>
        <topology evidence="1">Multi-pass membrane protein</topology>
    </subcellularLocation>
</comment>
<dbReference type="Pfam" id="PF10294">
    <property type="entry name" value="Methyltransf_16"/>
    <property type="match status" value="1"/>
</dbReference>
<evidence type="ECO:0000256" key="5">
    <source>
        <dbReference type="ARBA" id="ARBA00023136"/>
    </source>
</evidence>
<feature type="transmembrane region" description="Helical" evidence="8">
    <location>
        <begin position="343"/>
        <end position="366"/>
    </location>
</feature>
<feature type="region of interest" description="Disordered" evidence="7">
    <location>
        <begin position="1"/>
        <end position="59"/>
    </location>
</feature>
<feature type="transmembrane region" description="Helical" evidence="8">
    <location>
        <begin position="318"/>
        <end position="337"/>
    </location>
</feature>
<keyword evidence="11" id="KW-1185">Reference proteome</keyword>
<gene>
    <name evidence="10" type="ORF">RHGRI_023601</name>
</gene>
<dbReference type="CDD" id="cd02440">
    <property type="entry name" value="AdoMet_MTases"/>
    <property type="match status" value="1"/>
</dbReference>
<feature type="transmembrane region" description="Helical" evidence="8">
    <location>
        <begin position="378"/>
        <end position="396"/>
    </location>
</feature>
<protein>
    <recommendedName>
        <fullName evidence="9">Major facilitator superfamily (MFS) profile domain-containing protein</fullName>
    </recommendedName>
</protein>
<organism evidence="10 11">
    <name type="scientific">Rhododendron griersonianum</name>
    <dbReference type="NCBI Taxonomy" id="479676"/>
    <lineage>
        <taxon>Eukaryota</taxon>
        <taxon>Viridiplantae</taxon>
        <taxon>Streptophyta</taxon>
        <taxon>Embryophyta</taxon>
        <taxon>Tracheophyta</taxon>
        <taxon>Spermatophyta</taxon>
        <taxon>Magnoliopsida</taxon>
        <taxon>eudicotyledons</taxon>
        <taxon>Gunneridae</taxon>
        <taxon>Pentapetalae</taxon>
        <taxon>asterids</taxon>
        <taxon>Ericales</taxon>
        <taxon>Ericaceae</taxon>
        <taxon>Ericoideae</taxon>
        <taxon>Rhodoreae</taxon>
        <taxon>Rhododendron</taxon>
    </lineage>
</organism>
<dbReference type="PANTHER" id="PTHR23511">
    <property type="entry name" value="SYNAPTIC VESICLE GLYCOPROTEIN 2"/>
    <property type="match status" value="1"/>
</dbReference>
<evidence type="ECO:0000256" key="1">
    <source>
        <dbReference type="ARBA" id="ARBA00004141"/>
    </source>
</evidence>
<dbReference type="GO" id="GO:0016020">
    <property type="term" value="C:membrane"/>
    <property type="evidence" value="ECO:0007669"/>
    <property type="project" value="UniProtKB-SubCell"/>
</dbReference>
<dbReference type="InterPro" id="IPR036259">
    <property type="entry name" value="MFS_trans_sf"/>
</dbReference>
<dbReference type="SUPFAM" id="SSF103473">
    <property type="entry name" value="MFS general substrate transporter"/>
    <property type="match status" value="1"/>
</dbReference>
<keyword evidence="4 8" id="KW-1133">Transmembrane helix</keyword>
<dbReference type="Gene3D" id="3.40.50.150">
    <property type="entry name" value="Vaccinia Virus protein VP39"/>
    <property type="match status" value="1"/>
</dbReference>
<dbReference type="AlphaFoldDB" id="A0AAV6J9I9"/>